<dbReference type="Pfam" id="PF11987">
    <property type="entry name" value="IF-2"/>
    <property type="match status" value="1"/>
</dbReference>
<dbReference type="Pfam" id="PF04760">
    <property type="entry name" value="IF2_N"/>
    <property type="match status" value="2"/>
</dbReference>
<evidence type="ECO:0000256" key="2">
    <source>
        <dbReference type="ARBA" id="ARBA00007733"/>
    </source>
</evidence>
<keyword evidence="15" id="KW-1185">Reference proteome</keyword>
<feature type="binding site" evidence="10">
    <location>
        <begin position="368"/>
        <end position="371"/>
    </location>
    <ligand>
        <name>GTP</name>
        <dbReference type="ChEBI" id="CHEBI:37565"/>
    </ligand>
</feature>
<evidence type="ECO:0000256" key="12">
    <source>
        <dbReference type="SAM" id="MobiDB-lite"/>
    </source>
</evidence>
<dbReference type="Proteomes" id="UP000789707">
    <property type="component" value="Unassembled WGS sequence"/>
</dbReference>
<feature type="compositionally biased region" description="Basic and acidic residues" evidence="12">
    <location>
        <begin position="102"/>
        <end position="112"/>
    </location>
</feature>
<keyword evidence="5 10" id="KW-0396">Initiation factor</keyword>
<dbReference type="Gene3D" id="3.40.50.300">
    <property type="entry name" value="P-loop containing nucleotide triphosphate hydrolases"/>
    <property type="match status" value="1"/>
</dbReference>
<dbReference type="EMBL" id="CAKKNS010000001">
    <property type="protein sequence ID" value="CAH0415733.1"/>
    <property type="molecule type" value="Genomic_DNA"/>
</dbReference>
<evidence type="ECO:0000256" key="9">
    <source>
        <dbReference type="ARBA" id="ARBA00025162"/>
    </source>
</evidence>
<dbReference type="Pfam" id="PF03144">
    <property type="entry name" value="GTP_EFTU_D2"/>
    <property type="match status" value="1"/>
</dbReference>
<evidence type="ECO:0000256" key="7">
    <source>
        <dbReference type="ARBA" id="ARBA00022917"/>
    </source>
</evidence>
<feature type="binding site" evidence="10">
    <location>
        <begin position="314"/>
        <end position="318"/>
    </location>
    <ligand>
        <name>GTP</name>
        <dbReference type="ChEBI" id="CHEBI:37565"/>
    </ligand>
</feature>
<evidence type="ECO:0000313" key="15">
    <source>
        <dbReference type="Proteomes" id="UP000789707"/>
    </source>
</evidence>
<sequence length="758" mass="82985">MAKRIYELAKELNVSSKDMVNAAETKGFSVKNHMSTMGANEERYLREYFSNKGGAKQNASTKQAQPAKQNTTKQVTSKPTQKSADRPAKAAPKRNVNVTDNMDTKSTNESRPSRGNNNNNSNNNRSNNRGGRSDWNKNGGNNRNNRHGKKGKRNFNSNNGPAKVLPQRKDQPLPDVLVYSVGMNVQDIAKLIHRDTAEIIKKLFMLGVMVNQNQSLDAETIEILAADYGITAEEKIEVDVADTDKFFKEAQNNTENSTPRPPVVTIMGHVDHGKTTLLDYLRNSHVTDGEAGGITQHIGAYQVKADDRIITFLDTPGHAAFTAMRARGADVTDITILVVAADDGVMPQTIEAINHAKAAKTPIIVAVNKIDKPGANPENVMNQLMQYELIPEEFGGDTIFVKISAKFGQNVDELLEMILLQSDVLELTANPKQNGAGSVIEARLDKGRGPVATLLVQQGTLRVGDPIVVGNTYGRVRTMTNDRGRRIKEAGPSTPVEITGLNDVPDSGDLFIVFDDEKTARAAGEERAKRALLANRHRNNVVSVSDLFSKMADKEIKSVPVIIKADVQGSVEALAGSFRKIDVDGVKVDIVHTAVGAINESDITLAEASGAIIIGFNVRPTPQARQQADSEEVDIRLHNIIYNAIDEIEAAMKGQLEPEFEEKIIGNVEIRELFKVSKVGTIVGGMVMSGVIKRDSSIRLIRDSVVIYEGTLGSLKRFKDDVKEVKKGYDLGLTIENYNDEKIGDIIEVFEMVEVPRA</sequence>
<dbReference type="InterPro" id="IPR009000">
    <property type="entry name" value="Transl_B-barrel_sf"/>
</dbReference>
<organism evidence="14 15">
    <name type="scientific">Periweissella fabaria</name>
    <dbReference type="NCBI Taxonomy" id="546157"/>
    <lineage>
        <taxon>Bacteria</taxon>
        <taxon>Bacillati</taxon>
        <taxon>Bacillota</taxon>
        <taxon>Bacilli</taxon>
        <taxon>Lactobacillales</taxon>
        <taxon>Lactobacillaceae</taxon>
        <taxon>Periweissella</taxon>
    </lineage>
</organism>
<dbReference type="PANTHER" id="PTHR43381:SF5">
    <property type="entry name" value="TR-TYPE G DOMAIN-CONTAINING PROTEIN"/>
    <property type="match status" value="1"/>
</dbReference>
<dbReference type="Gene3D" id="3.40.50.10050">
    <property type="entry name" value="Translation initiation factor IF- 2, domain 3"/>
    <property type="match status" value="1"/>
</dbReference>
<feature type="compositionally biased region" description="Low complexity" evidence="12">
    <location>
        <begin position="113"/>
        <end position="130"/>
    </location>
</feature>
<comment type="caution">
    <text evidence="14">The sequence shown here is derived from an EMBL/GenBank/DDBJ whole genome shotgun (WGS) entry which is preliminary data.</text>
</comment>
<accession>A0ABM8Z3D9</accession>
<feature type="domain" description="Tr-type G" evidence="13">
    <location>
        <begin position="259"/>
        <end position="428"/>
    </location>
</feature>
<dbReference type="SUPFAM" id="SSF50447">
    <property type="entry name" value="Translation proteins"/>
    <property type="match status" value="2"/>
</dbReference>
<dbReference type="InterPro" id="IPR006847">
    <property type="entry name" value="IF2_N"/>
</dbReference>
<feature type="region of interest" description="G-domain" evidence="10">
    <location>
        <begin position="262"/>
        <end position="410"/>
    </location>
</feature>
<dbReference type="RefSeq" id="WP_230095819.1">
    <property type="nucleotide sequence ID" value="NZ_CAKKNS010000001.1"/>
</dbReference>
<evidence type="ECO:0000256" key="1">
    <source>
        <dbReference type="ARBA" id="ARBA00004496"/>
    </source>
</evidence>
<dbReference type="InterPro" id="IPR036925">
    <property type="entry name" value="TIF_IF2_dom3_sf"/>
</dbReference>
<dbReference type="InterPro" id="IPR027417">
    <property type="entry name" value="P-loop_NTPase"/>
</dbReference>
<dbReference type="InterPro" id="IPR015760">
    <property type="entry name" value="TIF_IF2"/>
</dbReference>
<dbReference type="NCBIfam" id="TIGR00231">
    <property type="entry name" value="small_GTP"/>
    <property type="match status" value="1"/>
</dbReference>
<feature type="compositionally biased region" description="Polar residues" evidence="12">
    <location>
        <begin position="57"/>
        <end position="82"/>
    </location>
</feature>
<dbReference type="CDD" id="cd03702">
    <property type="entry name" value="IF2_mtIF2_II"/>
    <property type="match status" value="1"/>
</dbReference>
<comment type="function">
    <text evidence="9 10 11">One of the essential components for the initiation of protein synthesis. Protects formylmethionyl-tRNA from spontaneous hydrolysis and promotes its binding to the 30S ribosomal subunits. Also involved in the hydrolysis of GTP during the formation of the 70S ribosomal complex.</text>
</comment>
<keyword evidence="8 10" id="KW-0342">GTP-binding</keyword>
<dbReference type="InterPro" id="IPR004161">
    <property type="entry name" value="EFTu-like_2"/>
</dbReference>
<proteinExistence type="inferred from homology"/>
<comment type="subcellular location">
    <subcellularLocation>
        <location evidence="1 10">Cytoplasm</location>
    </subcellularLocation>
</comment>
<feature type="region of interest" description="Disordered" evidence="12">
    <location>
        <begin position="42"/>
        <end position="169"/>
    </location>
</feature>
<dbReference type="InterPro" id="IPR044145">
    <property type="entry name" value="IF2_II"/>
</dbReference>
<evidence type="ECO:0000259" key="13">
    <source>
        <dbReference type="PROSITE" id="PS51722"/>
    </source>
</evidence>
<protein>
    <recommendedName>
        <fullName evidence="3 10">Translation initiation factor IF-2</fullName>
    </recommendedName>
</protein>
<evidence type="ECO:0000256" key="11">
    <source>
        <dbReference type="RuleBase" id="RU000644"/>
    </source>
</evidence>
<dbReference type="NCBIfam" id="TIGR00487">
    <property type="entry name" value="IF-2"/>
    <property type="match status" value="1"/>
</dbReference>
<dbReference type="PROSITE" id="PS51722">
    <property type="entry name" value="G_TR_2"/>
    <property type="match status" value="1"/>
</dbReference>
<dbReference type="GO" id="GO:0003743">
    <property type="term" value="F:translation initiation factor activity"/>
    <property type="evidence" value="ECO:0007669"/>
    <property type="project" value="UniProtKB-KW"/>
</dbReference>
<dbReference type="Pfam" id="PF00009">
    <property type="entry name" value="GTP_EFTU"/>
    <property type="match status" value="1"/>
</dbReference>
<keyword evidence="6 10" id="KW-0547">Nucleotide-binding</keyword>
<dbReference type="Gene3D" id="2.40.30.10">
    <property type="entry name" value="Translation factors"/>
    <property type="match status" value="2"/>
</dbReference>
<dbReference type="PANTHER" id="PTHR43381">
    <property type="entry name" value="TRANSLATION INITIATION FACTOR IF-2-RELATED"/>
    <property type="match status" value="1"/>
</dbReference>
<keyword evidence="4 10" id="KW-0963">Cytoplasm</keyword>
<evidence type="ECO:0000256" key="3">
    <source>
        <dbReference type="ARBA" id="ARBA00020675"/>
    </source>
</evidence>
<evidence type="ECO:0000256" key="10">
    <source>
        <dbReference type="HAMAP-Rule" id="MF_00100"/>
    </source>
</evidence>
<dbReference type="InterPro" id="IPR023115">
    <property type="entry name" value="TIF_IF2_dom3"/>
</dbReference>
<evidence type="ECO:0000256" key="8">
    <source>
        <dbReference type="ARBA" id="ARBA00023134"/>
    </source>
</evidence>
<dbReference type="SUPFAM" id="SSF52156">
    <property type="entry name" value="Initiation factor IF2/eIF5b, domain 3"/>
    <property type="match status" value="1"/>
</dbReference>
<comment type="similarity">
    <text evidence="2 10 11">Belongs to the TRAFAC class translation factor GTPase superfamily. Classic translation factor GTPase family. IF-2 subfamily.</text>
</comment>
<dbReference type="SUPFAM" id="SSF52540">
    <property type="entry name" value="P-loop containing nucleoside triphosphate hydrolases"/>
    <property type="match status" value="1"/>
</dbReference>
<evidence type="ECO:0000256" key="6">
    <source>
        <dbReference type="ARBA" id="ARBA00022741"/>
    </source>
</evidence>
<reference evidence="14 15" key="1">
    <citation type="submission" date="2021-11" db="EMBL/GenBank/DDBJ databases">
        <authorList>
            <person name="Depoorter E."/>
        </authorList>
    </citation>
    <scope>NUCLEOTIDE SEQUENCE [LARGE SCALE GENOMIC DNA]</scope>
    <source>
        <strain evidence="14 15">LMG 24289</strain>
    </source>
</reference>
<keyword evidence="7 10" id="KW-0648">Protein biosynthesis</keyword>
<dbReference type="Gene3D" id="1.10.10.2480">
    <property type="match status" value="1"/>
</dbReference>
<dbReference type="CDD" id="cd03692">
    <property type="entry name" value="mtIF2_IVc"/>
    <property type="match status" value="1"/>
</dbReference>
<dbReference type="InterPro" id="IPR053905">
    <property type="entry name" value="EF-G-like_DII"/>
</dbReference>
<dbReference type="CDD" id="cd01887">
    <property type="entry name" value="IF2_eIF5B"/>
    <property type="match status" value="1"/>
</dbReference>
<gene>
    <name evidence="10 14" type="primary">infB</name>
    <name evidence="14" type="ORF">WFA24289_00027</name>
</gene>
<evidence type="ECO:0000313" key="14">
    <source>
        <dbReference type="EMBL" id="CAH0415733.1"/>
    </source>
</evidence>
<evidence type="ECO:0000256" key="4">
    <source>
        <dbReference type="ARBA" id="ARBA00022490"/>
    </source>
</evidence>
<dbReference type="Pfam" id="PF22042">
    <property type="entry name" value="EF-G_D2"/>
    <property type="match status" value="1"/>
</dbReference>
<feature type="compositionally biased region" description="Basic residues" evidence="12">
    <location>
        <begin position="144"/>
        <end position="153"/>
    </location>
</feature>
<dbReference type="InterPro" id="IPR000795">
    <property type="entry name" value="T_Tr_GTP-bd_dom"/>
</dbReference>
<name>A0ABM8Z3D9_9LACO</name>
<feature type="binding site" evidence="10">
    <location>
        <begin position="268"/>
        <end position="275"/>
    </location>
    <ligand>
        <name>GTP</name>
        <dbReference type="ChEBI" id="CHEBI:37565"/>
    </ligand>
</feature>
<evidence type="ECO:0000256" key="5">
    <source>
        <dbReference type="ARBA" id="ARBA00022540"/>
    </source>
</evidence>
<dbReference type="InterPro" id="IPR000178">
    <property type="entry name" value="TF_IF2_bacterial-like"/>
</dbReference>
<dbReference type="HAMAP" id="MF_00100_B">
    <property type="entry name" value="IF_2_B"/>
    <property type="match status" value="1"/>
</dbReference>
<dbReference type="InterPro" id="IPR005225">
    <property type="entry name" value="Small_GTP-bd"/>
</dbReference>